<dbReference type="RefSeq" id="WP_094926495.1">
    <property type="nucleotide sequence ID" value="NZ_NPIA01000011.1"/>
</dbReference>
<organism evidence="5 6">
    <name type="scientific">Lottiidibacillus patelloidae</name>
    <dbReference type="NCBI Taxonomy" id="2670334"/>
    <lineage>
        <taxon>Bacteria</taxon>
        <taxon>Bacillati</taxon>
        <taxon>Bacillota</taxon>
        <taxon>Bacilli</taxon>
        <taxon>Bacillales</taxon>
        <taxon>Bacillaceae</taxon>
        <taxon>Lottiidibacillus</taxon>
    </lineage>
</organism>
<evidence type="ECO:0000256" key="2">
    <source>
        <dbReference type="ARBA" id="ARBA00009320"/>
    </source>
</evidence>
<dbReference type="GO" id="GO:0008652">
    <property type="term" value="P:amino acid biosynthetic process"/>
    <property type="evidence" value="ECO:0007669"/>
    <property type="project" value="UniProtKB-ARBA"/>
</dbReference>
<comment type="cofactor">
    <cofactor evidence="1">
        <name>pyridoxal 5'-phosphate</name>
        <dbReference type="ChEBI" id="CHEBI:597326"/>
    </cofactor>
</comment>
<proteinExistence type="inferred from homology"/>
<comment type="similarity">
    <text evidence="2">Belongs to the class-IV pyridoxal-phosphate-dependent aminotransferase family.</text>
</comment>
<protein>
    <submittedName>
        <fullName evidence="5">4-amino-4-deoxychorismate lyase</fullName>
    </submittedName>
</protein>
<evidence type="ECO:0000313" key="6">
    <source>
        <dbReference type="Proteomes" id="UP000217083"/>
    </source>
</evidence>
<evidence type="ECO:0000256" key="4">
    <source>
        <dbReference type="ARBA" id="ARBA00022898"/>
    </source>
</evidence>
<reference evidence="5 6" key="2">
    <citation type="submission" date="2017-09" db="EMBL/GenBank/DDBJ databases">
        <title>Bacillus patelloidae sp. nov., isolated from the intestinal tract of a marine limpet.</title>
        <authorList>
            <person name="Liu R."/>
            <person name="Dong C."/>
            <person name="Shao Z."/>
        </authorList>
    </citation>
    <scope>NUCLEOTIDE SEQUENCE [LARGE SCALE GENOMIC DNA]</scope>
    <source>
        <strain evidence="5 6">SA5d-4</strain>
    </source>
</reference>
<dbReference type="PANTHER" id="PTHR42743:SF11">
    <property type="entry name" value="AMINODEOXYCHORISMATE LYASE"/>
    <property type="match status" value="1"/>
</dbReference>
<dbReference type="GO" id="GO:0005829">
    <property type="term" value="C:cytosol"/>
    <property type="evidence" value="ECO:0007669"/>
    <property type="project" value="TreeGrafter"/>
</dbReference>
<comment type="caution">
    <text evidence="5">The sequence shown here is derived from an EMBL/GenBank/DDBJ whole genome shotgun (WGS) entry which is preliminary data.</text>
</comment>
<comment type="subunit">
    <text evidence="3">Homodimer.</text>
</comment>
<dbReference type="FunFam" id="3.20.10.10:FF:000002">
    <property type="entry name" value="D-alanine aminotransferase"/>
    <property type="match status" value="1"/>
</dbReference>
<keyword evidence="6" id="KW-1185">Reference proteome</keyword>
<accession>A0A263BQH3</accession>
<dbReference type="GO" id="GO:0016829">
    <property type="term" value="F:lyase activity"/>
    <property type="evidence" value="ECO:0007669"/>
    <property type="project" value="UniProtKB-KW"/>
</dbReference>
<dbReference type="InterPro" id="IPR036038">
    <property type="entry name" value="Aminotransferase-like"/>
</dbReference>
<dbReference type="InterPro" id="IPR001544">
    <property type="entry name" value="Aminotrans_IV"/>
</dbReference>
<dbReference type="AlphaFoldDB" id="A0A263BQH3"/>
<dbReference type="SUPFAM" id="SSF56752">
    <property type="entry name" value="D-aminoacid aminotransferase-like PLP-dependent enzymes"/>
    <property type="match status" value="1"/>
</dbReference>
<evidence type="ECO:0000313" key="5">
    <source>
        <dbReference type="EMBL" id="OZM55822.1"/>
    </source>
</evidence>
<dbReference type="PANTHER" id="PTHR42743">
    <property type="entry name" value="AMINO-ACID AMINOTRANSFERASE"/>
    <property type="match status" value="1"/>
</dbReference>
<dbReference type="InterPro" id="IPR043131">
    <property type="entry name" value="BCAT-like_N"/>
</dbReference>
<keyword evidence="5" id="KW-0456">Lyase</keyword>
<dbReference type="Proteomes" id="UP000217083">
    <property type="component" value="Unassembled WGS sequence"/>
</dbReference>
<dbReference type="GO" id="GO:0046394">
    <property type="term" value="P:carboxylic acid biosynthetic process"/>
    <property type="evidence" value="ECO:0007669"/>
    <property type="project" value="UniProtKB-ARBA"/>
</dbReference>
<reference evidence="6" key="1">
    <citation type="submission" date="2017-08" db="EMBL/GenBank/DDBJ databases">
        <authorList>
            <person name="Huang Z."/>
        </authorList>
    </citation>
    <scope>NUCLEOTIDE SEQUENCE [LARGE SCALE GENOMIC DNA]</scope>
    <source>
        <strain evidence="6">SA5d-4</strain>
    </source>
</reference>
<name>A0A263BQH3_9BACI</name>
<keyword evidence="4" id="KW-0663">Pyridoxal phosphate</keyword>
<dbReference type="Gene3D" id="3.20.10.10">
    <property type="entry name" value="D-amino Acid Aminotransferase, subunit A, domain 2"/>
    <property type="match status" value="1"/>
</dbReference>
<sequence length="286" mass="32535">MYVYLNGQIVKEEEATISIFEHGFMYGLGVFETLRVYEGHPFLFHDHMERMARSLKQVGIIMPEKWQKELLSNLIILLEANNYKNAYVRINISAGAGSLGLQVEPYVSPTIIIYSKPMPVLSNNLQGKHLQLLKTRRNTPEGPDRIKSHHFLNNVIGKREVGECTNIEGLFLTKDGFVAEGVVSNIFWVKDGVLYTPALSTGILGGITRGFILCLANKLEIPYRVGKFKLEHLLNCEEAFVTNSIQEIVPIKGIEKMKFTAKNELTEMFKENYEKHRTSLWSTVNI</sequence>
<dbReference type="InterPro" id="IPR050571">
    <property type="entry name" value="Class-IV_PLP-Dep_Aminotrnsfr"/>
</dbReference>
<dbReference type="InterPro" id="IPR043132">
    <property type="entry name" value="BCAT-like_C"/>
</dbReference>
<evidence type="ECO:0000256" key="1">
    <source>
        <dbReference type="ARBA" id="ARBA00001933"/>
    </source>
</evidence>
<dbReference type="Pfam" id="PF01063">
    <property type="entry name" value="Aminotran_4"/>
    <property type="match status" value="1"/>
</dbReference>
<dbReference type="NCBIfam" id="NF005800">
    <property type="entry name" value="PRK07650.1"/>
    <property type="match status" value="1"/>
</dbReference>
<dbReference type="Gene3D" id="3.30.470.10">
    <property type="match status" value="1"/>
</dbReference>
<evidence type="ECO:0000256" key="3">
    <source>
        <dbReference type="ARBA" id="ARBA00011738"/>
    </source>
</evidence>
<gene>
    <name evidence="5" type="ORF">CIB95_14975</name>
</gene>
<dbReference type="EMBL" id="NPIA01000011">
    <property type="protein sequence ID" value="OZM55822.1"/>
    <property type="molecule type" value="Genomic_DNA"/>
</dbReference>